<dbReference type="KEGG" id="aep:AMC99_00633"/>
<reference evidence="3 4" key="1">
    <citation type="submission" date="2015-09" db="EMBL/GenBank/DDBJ databases">
        <title>Complete genome sequence of a benzo[a]pyrene-degrading bacterium Altererythrobacter epoxidivorans CGMCC 1.7731T.</title>
        <authorList>
            <person name="Li Z."/>
            <person name="Cheng H."/>
            <person name="Huo Y."/>
            <person name="Xu X."/>
        </authorList>
    </citation>
    <scope>NUCLEOTIDE SEQUENCE [LARGE SCALE GENOMIC DNA]</scope>
    <source>
        <strain evidence="3 4">CGMCC 1.7731</strain>
    </source>
</reference>
<dbReference type="InterPro" id="IPR023393">
    <property type="entry name" value="START-like_dom_sf"/>
</dbReference>
<dbReference type="EC" id="2.5.1.18" evidence="3"/>
<keyword evidence="4" id="KW-1185">Reference proteome</keyword>
<dbReference type="Proteomes" id="UP000057938">
    <property type="component" value="Chromosome"/>
</dbReference>
<dbReference type="PATRIC" id="fig|361183.4.peg.624"/>
<sequence>MLRAKMLPSTPIAGAVLQWSSEYAEIQPDNRIVFYQTTDLDGRCISSAVITLEFSDNAGGSRLAVTHQAAFFEGSDGPEMRKMGWEFLLSAMEATLPVQ</sequence>
<evidence type="ECO:0000259" key="2">
    <source>
        <dbReference type="Pfam" id="PF08327"/>
    </source>
</evidence>
<evidence type="ECO:0000313" key="4">
    <source>
        <dbReference type="Proteomes" id="UP000057938"/>
    </source>
</evidence>
<keyword evidence="3" id="KW-0812">Transmembrane</keyword>
<name>A0A0M4MFG0_9SPHN</name>
<proteinExistence type="inferred from homology"/>
<keyword evidence="3" id="KW-0808">Transferase</keyword>
<evidence type="ECO:0000313" key="3">
    <source>
        <dbReference type="EMBL" id="ALE15943.1"/>
    </source>
</evidence>
<accession>A0A0M4MFG0</accession>
<dbReference type="EMBL" id="CP012669">
    <property type="protein sequence ID" value="ALE15943.1"/>
    <property type="molecule type" value="Genomic_DNA"/>
</dbReference>
<dbReference type="GO" id="GO:0004364">
    <property type="term" value="F:glutathione transferase activity"/>
    <property type="evidence" value="ECO:0007669"/>
    <property type="project" value="UniProtKB-EC"/>
</dbReference>
<dbReference type="SUPFAM" id="SSF55961">
    <property type="entry name" value="Bet v1-like"/>
    <property type="match status" value="1"/>
</dbReference>
<dbReference type="Gene3D" id="3.30.530.20">
    <property type="match status" value="1"/>
</dbReference>
<keyword evidence="3" id="KW-0472">Membrane</keyword>
<dbReference type="AlphaFoldDB" id="A0A0M4MFG0"/>
<gene>
    <name evidence="3" type="ORF">AMC99_00633</name>
</gene>
<organism evidence="3 4">
    <name type="scientific">Altererythrobacter epoxidivorans</name>
    <dbReference type="NCBI Taxonomy" id="361183"/>
    <lineage>
        <taxon>Bacteria</taxon>
        <taxon>Pseudomonadati</taxon>
        <taxon>Pseudomonadota</taxon>
        <taxon>Alphaproteobacteria</taxon>
        <taxon>Sphingomonadales</taxon>
        <taxon>Erythrobacteraceae</taxon>
        <taxon>Altererythrobacter</taxon>
    </lineage>
</organism>
<protein>
    <submittedName>
        <fullName evidence="3">Putative glutathione S-transferase-related transmembrane protein</fullName>
        <ecNumber evidence="3">2.5.1.18</ecNumber>
    </submittedName>
</protein>
<dbReference type="Pfam" id="PF08327">
    <property type="entry name" value="AHSA1"/>
    <property type="match status" value="1"/>
</dbReference>
<evidence type="ECO:0000256" key="1">
    <source>
        <dbReference type="ARBA" id="ARBA00006817"/>
    </source>
</evidence>
<dbReference type="InterPro" id="IPR013538">
    <property type="entry name" value="ASHA1/2-like_C"/>
</dbReference>
<comment type="similarity">
    <text evidence="1">Belongs to the AHA1 family.</text>
</comment>
<feature type="domain" description="Activator of Hsp90 ATPase homologue 1/2-like C-terminal" evidence="2">
    <location>
        <begin position="16"/>
        <end position="96"/>
    </location>
</feature>